<protein>
    <submittedName>
        <fullName evidence="10">Putative permease</fullName>
    </submittedName>
</protein>
<feature type="region of interest" description="Disordered" evidence="8">
    <location>
        <begin position="353"/>
        <end position="394"/>
    </location>
</feature>
<evidence type="ECO:0000256" key="4">
    <source>
        <dbReference type="ARBA" id="ARBA00022475"/>
    </source>
</evidence>
<dbReference type="GO" id="GO:0055085">
    <property type="term" value="P:transmembrane transport"/>
    <property type="evidence" value="ECO:0007669"/>
    <property type="project" value="TreeGrafter"/>
</dbReference>
<dbReference type="OrthoDB" id="9784366at2"/>
<keyword evidence="6 9" id="KW-1133">Transmembrane helix</keyword>
<evidence type="ECO:0000256" key="6">
    <source>
        <dbReference type="ARBA" id="ARBA00022989"/>
    </source>
</evidence>
<dbReference type="EMBL" id="AZAN01000001">
    <property type="protein sequence ID" value="ETA71126.1"/>
    <property type="molecule type" value="Genomic_DNA"/>
</dbReference>
<name>W9E518_9ACTN</name>
<evidence type="ECO:0000256" key="7">
    <source>
        <dbReference type="ARBA" id="ARBA00023136"/>
    </source>
</evidence>
<accession>W9E518</accession>
<feature type="transmembrane region" description="Helical" evidence="9">
    <location>
        <begin position="283"/>
        <end position="305"/>
    </location>
</feature>
<dbReference type="HOGENOM" id="CLU_031275_3_2_11"/>
<feature type="transmembrane region" description="Helical" evidence="9">
    <location>
        <begin position="161"/>
        <end position="181"/>
    </location>
</feature>
<feature type="transmembrane region" description="Helical" evidence="9">
    <location>
        <begin position="77"/>
        <end position="98"/>
    </location>
</feature>
<feature type="transmembrane region" description="Helical" evidence="9">
    <location>
        <begin position="21"/>
        <end position="39"/>
    </location>
</feature>
<feature type="transmembrane region" description="Helical" evidence="9">
    <location>
        <begin position="45"/>
        <end position="65"/>
    </location>
</feature>
<keyword evidence="4" id="KW-1003">Cell membrane</keyword>
<evidence type="ECO:0000256" key="8">
    <source>
        <dbReference type="SAM" id="MobiDB-lite"/>
    </source>
</evidence>
<dbReference type="Proteomes" id="UP000019485">
    <property type="component" value="Unassembled WGS sequence"/>
</dbReference>
<dbReference type="PANTHER" id="PTHR21716:SF53">
    <property type="entry name" value="PERMEASE PERM-RELATED"/>
    <property type="match status" value="1"/>
</dbReference>
<organism evidence="10 11">
    <name type="scientific">Actinospica robiniae DSM 44927</name>
    <dbReference type="NCBI Taxonomy" id="479430"/>
    <lineage>
        <taxon>Bacteria</taxon>
        <taxon>Bacillati</taxon>
        <taxon>Actinomycetota</taxon>
        <taxon>Actinomycetes</taxon>
        <taxon>Catenulisporales</taxon>
        <taxon>Actinospicaceae</taxon>
        <taxon>Actinospica</taxon>
    </lineage>
</organism>
<dbReference type="GO" id="GO:0005886">
    <property type="term" value="C:plasma membrane"/>
    <property type="evidence" value="ECO:0007669"/>
    <property type="project" value="UniProtKB-SubCell"/>
</dbReference>
<comment type="similarity">
    <text evidence="2">Belongs to the autoinducer-2 exporter (AI-2E) (TC 2.A.86) family.</text>
</comment>
<dbReference type="PATRIC" id="fig|479430.3.peg.159"/>
<keyword evidence="11" id="KW-1185">Reference proteome</keyword>
<dbReference type="InterPro" id="IPR002549">
    <property type="entry name" value="AI-2E-like"/>
</dbReference>
<gene>
    <name evidence="10" type="ORF">ActroDRAFT_0152</name>
</gene>
<feature type="transmembrane region" description="Helical" evidence="9">
    <location>
        <begin position="317"/>
        <end position="347"/>
    </location>
</feature>
<evidence type="ECO:0000256" key="1">
    <source>
        <dbReference type="ARBA" id="ARBA00004651"/>
    </source>
</evidence>
<evidence type="ECO:0000256" key="5">
    <source>
        <dbReference type="ARBA" id="ARBA00022692"/>
    </source>
</evidence>
<evidence type="ECO:0000313" key="10">
    <source>
        <dbReference type="EMBL" id="ETA71126.1"/>
    </source>
</evidence>
<reference evidence="10 11" key="1">
    <citation type="submission" date="2013-08" db="EMBL/GenBank/DDBJ databases">
        <authorList>
            <consortium name="DOE Joint Genome Institute"/>
            <person name="Eisen J."/>
            <person name="Huntemann M."/>
            <person name="Han J."/>
            <person name="Chen A."/>
            <person name="Kyrpides N."/>
            <person name="Mavromatis K."/>
            <person name="Markowitz V."/>
            <person name="Palaniappan K."/>
            <person name="Ivanova N."/>
            <person name="Schaumberg A."/>
            <person name="Pati A."/>
            <person name="Liolios K."/>
            <person name="Nordberg H.P."/>
            <person name="Cantor M.N."/>
            <person name="Hua S.X."/>
            <person name="Woyke T."/>
        </authorList>
    </citation>
    <scope>NUCLEOTIDE SEQUENCE [LARGE SCALE GENOMIC DNA]</scope>
    <source>
        <strain evidence="10 11">DSM 44927</strain>
    </source>
</reference>
<keyword evidence="5 9" id="KW-0812">Transmembrane</keyword>
<comment type="caution">
    <text evidence="10">The sequence shown here is derived from an EMBL/GenBank/DDBJ whole genome shotgun (WGS) entry which is preliminary data.</text>
</comment>
<evidence type="ECO:0000313" key="11">
    <source>
        <dbReference type="Proteomes" id="UP000019485"/>
    </source>
</evidence>
<comment type="subcellular location">
    <subcellularLocation>
        <location evidence="1">Cell membrane</location>
        <topology evidence="1">Multi-pass membrane protein</topology>
    </subcellularLocation>
</comment>
<evidence type="ECO:0000256" key="2">
    <source>
        <dbReference type="ARBA" id="ARBA00009773"/>
    </source>
</evidence>
<keyword evidence="7 9" id="KW-0472">Membrane</keyword>
<keyword evidence="3" id="KW-0813">Transport</keyword>
<evidence type="ECO:0000256" key="3">
    <source>
        <dbReference type="ARBA" id="ARBA00022448"/>
    </source>
</evidence>
<dbReference type="RefSeq" id="WP_063627905.1">
    <property type="nucleotide sequence ID" value="NZ_KI632511.1"/>
</dbReference>
<feature type="compositionally biased region" description="Acidic residues" evidence="8">
    <location>
        <begin position="356"/>
        <end position="366"/>
    </location>
</feature>
<feature type="transmembrane region" description="Helical" evidence="9">
    <location>
        <begin position="257"/>
        <end position="276"/>
    </location>
</feature>
<dbReference type="Pfam" id="PF01594">
    <property type="entry name" value="AI-2E_transport"/>
    <property type="match status" value="1"/>
</dbReference>
<evidence type="ECO:0000256" key="9">
    <source>
        <dbReference type="SAM" id="Phobius"/>
    </source>
</evidence>
<feature type="transmembrane region" description="Helical" evidence="9">
    <location>
        <begin position="215"/>
        <end position="237"/>
    </location>
</feature>
<sequence length="394" mass="41867">MPDRPVPTTADRGVGGRLDRASGYAWRLLVLGVATYVVFRVLLRFEAVVVAVFMALIVASLLRPPVNLLSRFLPRRLAATVTAFGVLGLIALIVWQMTESVTNEWSALSAEFSGGIRHIEQWLEKRPFHIKPDTLTNLQGKAGSYIEAHRSALVSQVLNNAGRVVDVVTVLALALFCSIFFTSSGERMWLWFQDQLPATARPTWRRAGSVAWHTFAGYTRGIVLIAAVNAIMVGIALEILRVPLALPLTLLEFTASFIPLIGSPIAMAVATVVALAGRGVTTAAIVLVLIVVFGQIEGHVLQPFVMGWSVRLHPVVIALSVIAGTICAGLLGAVAAVPLVSIAWAVIKELRGNGEPDPDEDDGADADDGHTSAVEADSAATGRSALPVGPGPGE</sequence>
<proteinExistence type="inferred from homology"/>
<dbReference type="AlphaFoldDB" id="W9E518"/>
<dbReference type="PANTHER" id="PTHR21716">
    <property type="entry name" value="TRANSMEMBRANE PROTEIN"/>
    <property type="match status" value="1"/>
</dbReference>